<dbReference type="InterPro" id="IPR036388">
    <property type="entry name" value="WH-like_DNA-bd_sf"/>
</dbReference>
<feature type="domain" description="HTH marR-type" evidence="1">
    <location>
        <begin position="16"/>
        <end position="157"/>
    </location>
</feature>
<evidence type="ECO:0000313" key="3">
    <source>
        <dbReference type="Proteomes" id="UP000516421"/>
    </source>
</evidence>
<keyword evidence="3" id="KW-1185">Reference proteome</keyword>
<reference evidence="2 3" key="1">
    <citation type="submission" date="2020-09" db="EMBL/GenBank/DDBJ databases">
        <title>Investigation of environmental microbe.</title>
        <authorList>
            <person name="Ou Y."/>
            <person name="Kang Q."/>
        </authorList>
    </citation>
    <scope>NUCLEOTIDE SEQUENCE [LARGE SCALE GENOMIC DNA]</scope>
    <source>
        <strain evidence="2 3">KJZ-9</strain>
    </source>
</reference>
<dbReference type="PANTHER" id="PTHR33164">
    <property type="entry name" value="TRANSCRIPTIONAL REGULATOR, MARR FAMILY"/>
    <property type="match status" value="1"/>
</dbReference>
<dbReference type="InterPro" id="IPR000835">
    <property type="entry name" value="HTH_MarR-typ"/>
</dbReference>
<protein>
    <submittedName>
        <fullName evidence="2">Winged helix-turn-helix transcriptional regulator</fullName>
    </submittedName>
</protein>
<dbReference type="PRINTS" id="PR00598">
    <property type="entry name" value="HTHMARR"/>
</dbReference>
<evidence type="ECO:0000259" key="1">
    <source>
        <dbReference type="PROSITE" id="PS50995"/>
    </source>
</evidence>
<dbReference type="GO" id="GO:0006950">
    <property type="term" value="P:response to stress"/>
    <property type="evidence" value="ECO:0007669"/>
    <property type="project" value="TreeGrafter"/>
</dbReference>
<dbReference type="GO" id="GO:0003700">
    <property type="term" value="F:DNA-binding transcription factor activity"/>
    <property type="evidence" value="ECO:0007669"/>
    <property type="project" value="InterPro"/>
</dbReference>
<dbReference type="InterPro" id="IPR036390">
    <property type="entry name" value="WH_DNA-bd_sf"/>
</dbReference>
<dbReference type="SMART" id="SM00347">
    <property type="entry name" value="HTH_MARR"/>
    <property type="match status" value="1"/>
</dbReference>
<dbReference type="EMBL" id="CP061538">
    <property type="protein sequence ID" value="QNV39939.1"/>
    <property type="molecule type" value="Genomic_DNA"/>
</dbReference>
<proteinExistence type="predicted"/>
<dbReference type="InterPro" id="IPR039422">
    <property type="entry name" value="MarR/SlyA-like"/>
</dbReference>
<dbReference type="RefSeq" id="WP_145175912.1">
    <property type="nucleotide sequence ID" value="NZ_CP061538.1"/>
</dbReference>
<dbReference type="AlphaFoldDB" id="A0A7H2BJU3"/>
<organism evidence="2 3">
    <name type="scientific">Rothia amarae</name>
    <dbReference type="NCBI Taxonomy" id="169480"/>
    <lineage>
        <taxon>Bacteria</taxon>
        <taxon>Bacillati</taxon>
        <taxon>Actinomycetota</taxon>
        <taxon>Actinomycetes</taxon>
        <taxon>Micrococcales</taxon>
        <taxon>Micrococcaceae</taxon>
        <taxon>Rothia</taxon>
    </lineage>
</organism>
<dbReference type="PANTHER" id="PTHR33164:SF99">
    <property type="entry name" value="MARR FAMILY REGULATORY PROTEIN"/>
    <property type="match status" value="1"/>
</dbReference>
<dbReference type="Pfam" id="PF01047">
    <property type="entry name" value="MarR"/>
    <property type="match status" value="1"/>
</dbReference>
<name>A0A7H2BJU3_9MICC</name>
<gene>
    <name evidence="2" type="ORF">IDM48_00295</name>
</gene>
<dbReference type="Gene3D" id="1.10.10.10">
    <property type="entry name" value="Winged helix-like DNA-binding domain superfamily/Winged helix DNA-binding domain"/>
    <property type="match status" value="1"/>
</dbReference>
<accession>A0A7H2BJU3</accession>
<dbReference type="PROSITE" id="PS50995">
    <property type="entry name" value="HTH_MARR_2"/>
    <property type="match status" value="1"/>
</dbReference>
<dbReference type="KEGG" id="rama:IDM48_00295"/>
<dbReference type="Proteomes" id="UP000516421">
    <property type="component" value="Chromosome"/>
</dbReference>
<dbReference type="SUPFAM" id="SSF46785">
    <property type="entry name" value="Winged helix' DNA-binding domain"/>
    <property type="match status" value="1"/>
</dbReference>
<sequence>MSNSHSSPRAEFPSTNSDLWHLYVQTYNGIASYLDKVLRKQANIKLDDFNILTVLTQGGIQSDPPQVVRMGEIAADLSVSPSRLTYQIERLIHLGWVDRIPVKEDRRGKGVFITDAGYKHYMNARAIHTDLMDTVVMAGLNAKEANALASALKHMRQSVQFD</sequence>
<evidence type="ECO:0000313" key="2">
    <source>
        <dbReference type="EMBL" id="QNV39939.1"/>
    </source>
</evidence>